<dbReference type="AlphaFoldDB" id="A0A8S1H266"/>
<reference evidence="1" key="1">
    <citation type="submission" date="2020-10" db="EMBL/GenBank/DDBJ databases">
        <authorList>
            <person name="Kikuchi T."/>
        </authorList>
    </citation>
    <scope>NUCLEOTIDE SEQUENCE</scope>
    <source>
        <strain evidence="1">NKZ352</strain>
    </source>
</reference>
<name>A0A8S1H266_9PELO</name>
<sequence length="107" mass="12132">MKTRKVQRTHLGHRRFLSRPAPPAMLFGICARQEAAQEEGASRPQSSHNRSTLDVFLHQDPIALAGFRTTKGRMEVVFHARLQRPIERGRCREFALLGEVGEDKGKV</sequence>
<proteinExistence type="predicted"/>
<evidence type="ECO:0000313" key="1">
    <source>
        <dbReference type="EMBL" id="CAD6189447.1"/>
    </source>
</evidence>
<gene>
    <name evidence="1" type="ORF">CAUJ_LOCUS5366</name>
</gene>
<dbReference type="Proteomes" id="UP000835052">
    <property type="component" value="Unassembled WGS sequence"/>
</dbReference>
<evidence type="ECO:0000313" key="2">
    <source>
        <dbReference type="Proteomes" id="UP000835052"/>
    </source>
</evidence>
<keyword evidence="2" id="KW-1185">Reference proteome</keyword>
<comment type="caution">
    <text evidence="1">The sequence shown here is derived from an EMBL/GenBank/DDBJ whole genome shotgun (WGS) entry which is preliminary data.</text>
</comment>
<accession>A0A8S1H266</accession>
<organism evidence="1 2">
    <name type="scientific">Caenorhabditis auriculariae</name>
    <dbReference type="NCBI Taxonomy" id="2777116"/>
    <lineage>
        <taxon>Eukaryota</taxon>
        <taxon>Metazoa</taxon>
        <taxon>Ecdysozoa</taxon>
        <taxon>Nematoda</taxon>
        <taxon>Chromadorea</taxon>
        <taxon>Rhabditida</taxon>
        <taxon>Rhabditina</taxon>
        <taxon>Rhabditomorpha</taxon>
        <taxon>Rhabditoidea</taxon>
        <taxon>Rhabditidae</taxon>
        <taxon>Peloderinae</taxon>
        <taxon>Caenorhabditis</taxon>
    </lineage>
</organism>
<dbReference type="EMBL" id="CAJGYM010000010">
    <property type="protein sequence ID" value="CAD6189447.1"/>
    <property type="molecule type" value="Genomic_DNA"/>
</dbReference>
<protein>
    <submittedName>
        <fullName evidence="1">Uncharacterized protein</fullName>
    </submittedName>
</protein>